<dbReference type="InterPro" id="IPR023577">
    <property type="entry name" value="CYTH_domain"/>
</dbReference>
<dbReference type="AlphaFoldDB" id="A0A2U9IU13"/>
<name>A0A2U9IU13_9CREN</name>
<reference evidence="2 3" key="1">
    <citation type="submission" date="2018-05" db="EMBL/GenBank/DDBJ databases">
        <title>Complete Genome Sequences of Extremely Thermoacidophilic, Metal-Mobilizing Type-Strain Members of the Archaeal Family Sulfolobaceae: Acidianus brierleyi DSM-1651T, Acidianus sulfidivorans DSM-18786T, Metallosphaera hakonensis DSM-7519T, and Metallosphaera prunae DSM-10039T.</title>
        <authorList>
            <person name="Counts J.A."/>
            <person name="Kelly R.M."/>
        </authorList>
    </citation>
    <scope>NUCLEOTIDE SEQUENCE [LARGE SCALE GENOMIC DNA]</scope>
    <source>
        <strain evidence="2 3">HO1-1</strain>
    </source>
</reference>
<dbReference type="RefSeq" id="WP_110369207.1">
    <property type="nucleotide sequence ID" value="NZ_CP029287.2"/>
</dbReference>
<dbReference type="PANTHER" id="PTHR21028:SF2">
    <property type="entry name" value="CYTH DOMAIN-CONTAINING PROTEIN"/>
    <property type="match status" value="1"/>
</dbReference>
<dbReference type="KEGG" id="mhk:DFR87_07000"/>
<dbReference type="InterPro" id="IPR033469">
    <property type="entry name" value="CYTH-like_dom_sf"/>
</dbReference>
<evidence type="ECO:0000313" key="3">
    <source>
        <dbReference type="Proteomes" id="UP000247586"/>
    </source>
</evidence>
<dbReference type="STRING" id="1293036.GCA_001315825_00371"/>
<dbReference type="PROSITE" id="PS51707">
    <property type="entry name" value="CYTH"/>
    <property type="match status" value="1"/>
</dbReference>
<dbReference type="InterPro" id="IPR008173">
    <property type="entry name" value="Adenylyl_cyclase_CyaB"/>
</dbReference>
<evidence type="ECO:0000313" key="2">
    <source>
        <dbReference type="EMBL" id="AWR99473.1"/>
    </source>
</evidence>
<dbReference type="GeneID" id="36835076"/>
<keyword evidence="3" id="KW-1185">Reference proteome</keyword>
<dbReference type="Gene3D" id="2.40.320.10">
    <property type="entry name" value="Hypothetical Protein Pfu-838710-001"/>
    <property type="match status" value="1"/>
</dbReference>
<feature type="domain" description="CYTH" evidence="1">
    <location>
        <begin position="4"/>
        <end position="175"/>
    </location>
</feature>
<dbReference type="SMART" id="SM01118">
    <property type="entry name" value="CYTH"/>
    <property type="match status" value="1"/>
</dbReference>
<accession>A0A2U9IU13</accession>
<dbReference type="SUPFAM" id="SSF55154">
    <property type="entry name" value="CYTH-like phosphatases"/>
    <property type="match status" value="1"/>
</dbReference>
<evidence type="ECO:0000259" key="1">
    <source>
        <dbReference type="PROSITE" id="PS51707"/>
    </source>
</evidence>
<gene>
    <name evidence="2" type="primary">cyaB</name>
    <name evidence="2" type="ORF">DFR87_07000</name>
</gene>
<proteinExistence type="predicted"/>
<protein>
    <submittedName>
        <fullName evidence="2">Class IV adenylate cyclase</fullName>
    </submittedName>
</protein>
<dbReference type="PANTHER" id="PTHR21028">
    <property type="entry name" value="SI:CH211-156B7.4"/>
    <property type="match status" value="1"/>
</dbReference>
<dbReference type="NCBIfam" id="TIGR00318">
    <property type="entry name" value="cyaB"/>
    <property type="match status" value="1"/>
</dbReference>
<dbReference type="OrthoDB" id="46040at2157"/>
<organism evidence="2 3">
    <name type="scientific">Metallosphaera hakonensis JCM 8857 = DSM 7519</name>
    <dbReference type="NCBI Taxonomy" id="1293036"/>
    <lineage>
        <taxon>Archaea</taxon>
        <taxon>Thermoproteota</taxon>
        <taxon>Thermoprotei</taxon>
        <taxon>Sulfolobales</taxon>
        <taxon>Sulfolobaceae</taxon>
        <taxon>Metallosphaera</taxon>
    </lineage>
</organism>
<reference evidence="3" key="3">
    <citation type="submission" date="2020-03" db="EMBL/GenBank/DDBJ databases">
        <title>Sequencing and Assembly of Multiple Reported Metal-Biooxidizing Members of the Extremely Thermoacidophilic Archaeal Family Sulfolobaceae.</title>
        <authorList>
            <person name="Counts J.A."/>
            <person name="Kelly R.M."/>
        </authorList>
    </citation>
    <scope>NUCLEOTIDE SEQUENCE [LARGE SCALE GENOMIC DNA]</scope>
    <source>
        <strain evidence="3">HO1-1</strain>
    </source>
</reference>
<sequence>MTDVIEREIKVKLDVDPQKFIDRLVKEGYEYLGREVQEDIYLNGEAKDFKKTDEALRIRTVGDKIELTYKGPRMGSESKSREEITVVLDSRESMVKILEKLGYRPVYKIKKIRYTFKKENFTICVDNVEGLGNFLEVEGIDVEERELIDFFNKIKILFNLKEEVITKSYLELMVNALDHSNSN</sequence>
<dbReference type="Pfam" id="PF01928">
    <property type="entry name" value="CYTH"/>
    <property type="match status" value="1"/>
</dbReference>
<dbReference type="Proteomes" id="UP000247586">
    <property type="component" value="Chromosome"/>
</dbReference>
<reference evidence="3" key="2">
    <citation type="submission" date="2020-03" db="EMBL/GenBank/DDBJ databases">
        <title>Complete Genome Sequences of Extremely Thermoacidophilic, Metal-Mobilizing Type-Strain Members of the Archaeal Family Sulfolobaceae: Acidianus brierleyi DSM-1651T, Acidianus sulfidivorans DSM-18786T, Metallosphaera hakonensis DSM-7519T, and Metallosphaera prunae DSM-10039T.</title>
        <authorList>
            <person name="Counts J.A."/>
            <person name="Kelly R.M."/>
        </authorList>
    </citation>
    <scope>NUCLEOTIDE SEQUENCE [LARGE SCALE GENOMIC DNA]</scope>
    <source>
        <strain evidence="3">HO1-1</strain>
    </source>
</reference>
<dbReference type="EMBL" id="CP029287">
    <property type="protein sequence ID" value="AWR99473.1"/>
    <property type="molecule type" value="Genomic_DNA"/>
</dbReference>
<dbReference type="CDD" id="cd07890">
    <property type="entry name" value="CYTH-like_AC_IV-like"/>
    <property type="match status" value="1"/>
</dbReference>